<keyword evidence="1" id="KW-0732">Signal</keyword>
<evidence type="ECO:0000313" key="3">
    <source>
        <dbReference type="Proteomes" id="UP000800038"/>
    </source>
</evidence>
<feature type="signal peptide" evidence="1">
    <location>
        <begin position="1"/>
        <end position="15"/>
    </location>
</feature>
<protein>
    <submittedName>
        <fullName evidence="2">Uncharacterized protein</fullName>
    </submittedName>
</protein>
<proteinExistence type="predicted"/>
<name>A0A6A5SIM0_9PLEO</name>
<accession>A0A6A5SIM0</accession>
<dbReference type="Proteomes" id="UP000800038">
    <property type="component" value="Unassembled WGS sequence"/>
</dbReference>
<feature type="chain" id="PRO_5025572916" evidence="1">
    <location>
        <begin position="16"/>
        <end position="58"/>
    </location>
</feature>
<dbReference type="OrthoDB" id="4357141at2759"/>
<keyword evidence="3" id="KW-1185">Reference proteome</keyword>
<evidence type="ECO:0000313" key="2">
    <source>
        <dbReference type="EMBL" id="KAF1939458.1"/>
    </source>
</evidence>
<dbReference type="EMBL" id="ML976081">
    <property type="protein sequence ID" value="KAF1939458.1"/>
    <property type="molecule type" value="Genomic_DNA"/>
</dbReference>
<gene>
    <name evidence="2" type="ORF">EJ02DRAFT_456957</name>
</gene>
<evidence type="ECO:0000256" key="1">
    <source>
        <dbReference type="SAM" id="SignalP"/>
    </source>
</evidence>
<sequence>MALLGPLLAPVLCSSAHLFAPLCSLALKSPPLALTNLPLTQDSCTYGHVFPCPCPCSQ</sequence>
<dbReference type="AlphaFoldDB" id="A0A6A5SIM0"/>
<organism evidence="2 3">
    <name type="scientific">Clathrospora elynae</name>
    <dbReference type="NCBI Taxonomy" id="706981"/>
    <lineage>
        <taxon>Eukaryota</taxon>
        <taxon>Fungi</taxon>
        <taxon>Dikarya</taxon>
        <taxon>Ascomycota</taxon>
        <taxon>Pezizomycotina</taxon>
        <taxon>Dothideomycetes</taxon>
        <taxon>Pleosporomycetidae</taxon>
        <taxon>Pleosporales</taxon>
        <taxon>Diademaceae</taxon>
        <taxon>Clathrospora</taxon>
    </lineage>
</organism>
<reference evidence="2" key="1">
    <citation type="journal article" date="2020" name="Stud. Mycol.">
        <title>101 Dothideomycetes genomes: a test case for predicting lifestyles and emergence of pathogens.</title>
        <authorList>
            <person name="Haridas S."/>
            <person name="Albert R."/>
            <person name="Binder M."/>
            <person name="Bloem J."/>
            <person name="Labutti K."/>
            <person name="Salamov A."/>
            <person name="Andreopoulos B."/>
            <person name="Baker S."/>
            <person name="Barry K."/>
            <person name="Bills G."/>
            <person name="Bluhm B."/>
            <person name="Cannon C."/>
            <person name="Castanera R."/>
            <person name="Culley D."/>
            <person name="Daum C."/>
            <person name="Ezra D."/>
            <person name="Gonzalez J."/>
            <person name="Henrissat B."/>
            <person name="Kuo A."/>
            <person name="Liang C."/>
            <person name="Lipzen A."/>
            <person name="Lutzoni F."/>
            <person name="Magnuson J."/>
            <person name="Mondo S."/>
            <person name="Nolan M."/>
            <person name="Ohm R."/>
            <person name="Pangilinan J."/>
            <person name="Park H.-J."/>
            <person name="Ramirez L."/>
            <person name="Alfaro M."/>
            <person name="Sun H."/>
            <person name="Tritt A."/>
            <person name="Yoshinaga Y."/>
            <person name="Zwiers L.-H."/>
            <person name="Turgeon B."/>
            <person name="Goodwin S."/>
            <person name="Spatafora J."/>
            <person name="Crous P."/>
            <person name="Grigoriev I."/>
        </authorList>
    </citation>
    <scope>NUCLEOTIDE SEQUENCE</scope>
    <source>
        <strain evidence="2">CBS 161.51</strain>
    </source>
</reference>